<dbReference type="SUPFAM" id="SSF56219">
    <property type="entry name" value="DNase I-like"/>
    <property type="match status" value="1"/>
</dbReference>
<gene>
    <name evidence="5" type="ORF">F8388_002013</name>
    <name evidence="6" type="ORF">G4B88_007455</name>
</gene>
<proteinExistence type="predicted"/>
<feature type="compositionally biased region" description="Polar residues" evidence="1">
    <location>
        <begin position="420"/>
        <end position="446"/>
    </location>
</feature>
<keyword evidence="8" id="KW-1185">Reference proteome</keyword>
<dbReference type="AlphaFoldDB" id="A0A7J6FLI2"/>
<feature type="domain" description="Zinc knuckle CX2CX4HX4C" evidence="4">
    <location>
        <begin position="229"/>
        <end position="274"/>
    </location>
</feature>
<organism evidence="5 7">
    <name type="scientific">Cannabis sativa</name>
    <name type="common">Hemp</name>
    <name type="synonym">Marijuana</name>
    <dbReference type="NCBI Taxonomy" id="3483"/>
    <lineage>
        <taxon>Eukaryota</taxon>
        <taxon>Viridiplantae</taxon>
        <taxon>Streptophyta</taxon>
        <taxon>Embryophyta</taxon>
        <taxon>Tracheophyta</taxon>
        <taxon>Spermatophyta</taxon>
        <taxon>Magnoliopsida</taxon>
        <taxon>eudicotyledons</taxon>
        <taxon>Gunneridae</taxon>
        <taxon>Pentapetalae</taxon>
        <taxon>rosids</taxon>
        <taxon>fabids</taxon>
        <taxon>Rosales</taxon>
        <taxon>Cannabaceae</taxon>
        <taxon>Cannabis</taxon>
    </lineage>
</organism>
<dbReference type="PANTHER" id="PTHR31286:SF167">
    <property type="entry name" value="OS09G0268800 PROTEIN"/>
    <property type="match status" value="1"/>
</dbReference>
<evidence type="ECO:0000313" key="5">
    <source>
        <dbReference type="EMBL" id="KAF4371485.1"/>
    </source>
</evidence>
<protein>
    <recommendedName>
        <fullName evidence="9">DUF4283 domain-containing protein</fullName>
    </recommendedName>
</protein>
<dbReference type="EMBL" id="JAATIP010000111">
    <property type="protein sequence ID" value="KAF4371485.1"/>
    <property type="molecule type" value="Genomic_DNA"/>
</dbReference>
<dbReference type="InterPro" id="IPR025836">
    <property type="entry name" value="Zn_knuckle_CX2CX4HX4C"/>
</dbReference>
<keyword evidence="2" id="KW-0812">Transmembrane</keyword>
<evidence type="ECO:0000256" key="2">
    <source>
        <dbReference type="SAM" id="Phobius"/>
    </source>
</evidence>
<feature type="domain" description="DUF4283" evidence="3">
    <location>
        <begin position="92"/>
        <end position="173"/>
    </location>
</feature>
<feature type="transmembrane region" description="Helical" evidence="2">
    <location>
        <begin position="34"/>
        <end position="53"/>
    </location>
</feature>
<dbReference type="InterPro" id="IPR036691">
    <property type="entry name" value="Endo/exonu/phosph_ase_sf"/>
</dbReference>
<dbReference type="Pfam" id="PF14392">
    <property type="entry name" value="zf-CCHC_4"/>
    <property type="match status" value="1"/>
</dbReference>
<dbReference type="InterPro" id="IPR040256">
    <property type="entry name" value="At4g02000-like"/>
</dbReference>
<sequence length="959" mass="108167">MHILAKPSSEKGRKLLFLSCNALKELTSWKPRELIQLLCIVFLFCFSTVSIVFTRIMDPSSISTLFEDSIQISPDEITFSLNPGEVDEPQEANKVLLGKIISKHKLGKAAIQGSLNLSWKAIKGWKWKEIETGLLQFTFNKRDDAMNVLARRPWFVCGALLVIMPWPTWLTPAEVRFDKTPIWVKVESIPPFYWNLSNLKEIASNVHELPPGIEDAVGLSTLRFRATIDLNKPIFSGFFLRRQKLKDLWIQYKYEKLSKLCFKCGLLTHDQSMCFKSPTVVKDDKGNYYPMFRIWLKSDAQEKSTFTTPRAKWFQDWILQKQLGRDPVNKAIRNGEEAEIRETRLQLSSKRRIVNDSDEVHGDSSMAKVIIQLPLVYLSGIGEFAPYANNAKLVEFEDATAAKSDSPDTIDTAAHPSGNDVDSNGISTKSTGNIQSTKTTNITCSGEDTKGAGNLNGADTPIENQHAQQNVSTAAPPPPQSKKSPYQPSDRCNPDSSLFSPFRASPIGTQAQFLKWPSKECWAQPKARELLMGSLTIDKYHKEPTLFNPILNIDEFRVYEHSNGPRKRKASDGFIIYPSSKNDAPNEAFSLDNDSNHISNASCSSSSQNNKDRNEPQIQDNFSLGAKNAELTPRRRGRPRKNTGSAEGKKRGRPSLSQSGLSSTPRKFKRSAPNNRKGFISSVSSHWEGKMVDLKIDLNNHFVVVEKFQNLSNGMSGGFGLCWMKGVQCNILSAYKNVIAGEICSDPPGEKWIILGIYAPPHENEKEILWNYVGDMVLNASVPILLLGDMNGTLKDSECFNYAKIGNSSSYSFDFHRMVNRVGLIDLGFLDPRFTWTKNNTQSPRRGHMKRARLDRGIATIDWRVLFPSVVVNHLPTMVSDHRPILLDTSGGIMCKGQMFKYENMWARDPCCFWVVKEAWAKRMHQNPMINFHRKTQSLEQESFQRPQNPSAICFGQPC</sequence>
<dbReference type="Pfam" id="PF14111">
    <property type="entry name" value="DUF4283"/>
    <property type="match status" value="1"/>
</dbReference>
<comment type="caution">
    <text evidence="5">The sequence shown here is derived from an EMBL/GenBank/DDBJ whole genome shotgun (WGS) entry which is preliminary data.</text>
</comment>
<keyword evidence="2" id="KW-0472">Membrane</keyword>
<dbReference type="EMBL" id="JAATIQ010000055">
    <property type="protein sequence ID" value="KAF4391880.1"/>
    <property type="molecule type" value="Genomic_DNA"/>
</dbReference>
<feature type="region of interest" description="Disordered" evidence="1">
    <location>
        <begin position="586"/>
        <end position="675"/>
    </location>
</feature>
<accession>A0A7J6FLI2</accession>
<dbReference type="InterPro" id="IPR025558">
    <property type="entry name" value="DUF4283"/>
</dbReference>
<evidence type="ECO:0000313" key="8">
    <source>
        <dbReference type="Proteomes" id="UP000583929"/>
    </source>
</evidence>
<dbReference type="PANTHER" id="PTHR31286">
    <property type="entry name" value="GLYCINE-RICH CELL WALL STRUCTURAL PROTEIN 1.8-LIKE"/>
    <property type="match status" value="1"/>
</dbReference>
<evidence type="ECO:0000313" key="7">
    <source>
        <dbReference type="Proteomes" id="UP000525078"/>
    </source>
</evidence>
<evidence type="ECO:0000256" key="1">
    <source>
        <dbReference type="SAM" id="MobiDB-lite"/>
    </source>
</evidence>
<dbReference type="Gene3D" id="3.60.10.10">
    <property type="entry name" value="Endonuclease/exonuclease/phosphatase"/>
    <property type="match status" value="1"/>
</dbReference>
<dbReference type="Proteomes" id="UP000525078">
    <property type="component" value="Unassembled WGS sequence"/>
</dbReference>
<name>A0A7J6FLI2_CANSA</name>
<evidence type="ECO:0000259" key="3">
    <source>
        <dbReference type="Pfam" id="PF14111"/>
    </source>
</evidence>
<feature type="region of interest" description="Disordered" evidence="1">
    <location>
        <begin position="404"/>
        <end position="500"/>
    </location>
</feature>
<keyword evidence="2" id="KW-1133">Transmembrane helix</keyword>
<dbReference type="Proteomes" id="UP000583929">
    <property type="component" value="Unassembled WGS sequence"/>
</dbReference>
<feature type="compositionally biased region" description="Polar residues" evidence="1">
    <location>
        <begin position="462"/>
        <end position="473"/>
    </location>
</feature>
<reference evidence="7 8" key="1">
    <citation type="journal article" date="2020" name="bioRxiv">
        <title>Sequence and annotation of 42 cannabis genomes reveals extensive copy number variation in cannabinoid synthesis and pathogen resistance genes.</title>
        <authorList>
            <person name="Mckernan K.J."/>
            <person name="Helbert Y."/>
            <person name="Kane L.T."/>
            <person name="Ebling H."/>
            <person name="Zhang L."/>
            <person name="Liu B."/>
            <person name="Eaton Z."/>
            <person name="Mclaughlin S."/>
            <person name="Kingan S."/>
            <person name="Baybayan P."/>
            <person name="Concepcion G."/>
            <person name="Jordan M."/>
            <person name="Riva A."/>
            <person name="Barbazuk W."/>
            <person name="Harkins T."/>
        </authorList>
    </citation>
    <scope>NUCLEOTIDE SEQUENCE [LARGE SCALE GENOMIC DNA]</scope>
    <source>
        <strain evidence="7 8">cv. Jamaican Lion 4</strain>
        <strain evidence="6">Father</strain>
        <strain evidence="5">Mother</strain>
        <tissue evidence="5">Leaf</tissue>
    </source>
</reference>
<feature type="compositionally biased region" description="Polar residues" evidence="1">
    <location>
        <begin position="655"/>
        <end position="665"/>
    </location>
</feature>
<evidence type="ECO:0008006" key="9">
    <source>
        <dbReference type="Google" id="ProtNLM"/>
    </source>
</evidence>
<evidence type="ECO:0000313" key="6">
    <source>
        <dbReference type="EMBL" id="KAF4391880.1"/>
    </source>
</evidence>
<evidence type="ECO:0000259" key="4">
    <source>
        <dbReference type="Pfam" id="PF14392"/>
    </source>
</evidence>
<feature type="compositionally biased region" description="Low complexity" evidence="1">
    <location>
        <begin position="596"/>
        <end position="609"/>
    </location>
</feature>